<accession>A0A139N198</accession>
<sequence length="216" mass="25637">MELYIKGDFTKEIPFDYLDLAKRMWFESYQGEDIPISYSGYRRIREGNDLAIHLKLDKQDYDERWLHVPIQEGIKYRFYSQIDEDLNLDFEGAYVTDCRENGDYLCLASTHLKLLTLDRRAMYIMAVEIATIFDGQISEDGKKSWISVEEFKARHSDTLSLTFEEANEKSLEEIRTIDPTEEPLWAELDQKREEYIRIHGEAELGDEYEEEDEEDE</sequence>
<dbReference type="Proteomes" id="UP000070377">
    <property type="component" value="Unassembled WGS sequence"/>
</dbReference>
<dbReference type="RefSeq" id="WP_061422733.1">
    <property type="nucleotide sequence ID" value="NZ_KQ969062.1"/>
</dbReference>
<gene>
    <name evidence="1" type="ORF">SCRDD08_01062</name>
</gene>
<evidence type="ECO:0000313" key="2">
    <source>
        <dbReference type="Proteomes" id="UP000070377"/>
    </source>
</evidence>
<organism evidence="1 2">
    <name type="scientific">Streptococcus cristatus</name>
    <dbReference type="NCBI Taxonomy" id="45634"/>
    <lineage>
        <taxon>Bacteria</taxon>
        <taxon>Bacillati</taxon>
        <taxon>Bacillota</taxon>
        <taxon>Bacilli</taxon>
        <taxon>Lactobacillales</taxon>
        <taxon>Streptococcaceae</taxon>
        <taxon>Streptococcus</taxon>
    </lineage>
</organism>
<comment type="caution">
    <text evidence="1">The sequence shown here is derived from an EMBL/GenBank/DDBJ whole genome shotgun (WGS) entry which is preliminary data.</text>
</comment>
<dbReference type="EMBL" id="LQRD01000037">
    <property type="protein sequence ID" value="KXT69788.1"/>
    <property type="molecule type" value="Genomic_DNA"/>
</dbReference>
<name>A0A139N198_STRCR</name>
<dbReference type="AlphaFoldDB" id="A0A139N198"/>
<proteinExistence type="predicted"/>
<protein>
    <submittedName>
        <fullName evidence="1">Uncharacterized protein</fullName>
    </submittedName>
</protein>
<dbReference type="PATRIC" id="fig|45634.12.peg.1110"/>
<reference evidence="1 2" key="1">
    <citation type="submission" date="2016-01" db="EMBL/GenBank/DDBJ databases">
        <title>Highly variable Streptococcus oralis are common among viridans streptococci isolated from primates.</title>
        <authorList>
            <person name="Denapaite D."/>
            <person name="Rieger M."/>
            <person name="Koendgen S."/>
            <person name="Brueckner R."/>
            <person name="Ochigava I."/>
            <person name="Kappeler P."/>
            <person name="Maetz-Rensing K."/>
            <person name="Leendertz F."/>
            <person name="Hakenbeck R."/>
        </authorList>
    </citation>
    <scope>NUCLEOTIDE SEQUENCE [LARGE SCALE GENOMIC DNA]</scope>
    <source>
        <strain evidence="1 2">DD08</strain>
    </source>
</reference>
<dbReference type="STRING" id="45634.SCRDD08_01062"/>
<evidence type="ECO:0000313" key="1">
    <source>
        <dbReference type="EMBL" id="KXT69788.1"/>
    </source>
</evidence>